<dbReference type="OrthoDB" id="8527856at2"/>
<name>A0A3P2A9S0_9NEIS</name>
<dbReference type="InterPro" id="IPR050807">
    <property type="entry name" value="TransReg_Diox_bact_type"/>
</dbReference>
<feature type="domain" description="HTH cro/C1-type" evidence="4">
    <location>
        <begin position="19"/>
        <end position="73"/>
    </location>
</feature>
<gene>
    <name evidence="5" type="ORF">EII21_01460</name>
</gene>
<dbReference type="GO" id="GO:0005829">
    <property type="term" value="C:cytosol"/>
    <property type="evidence" value="ECO:0007669"/>
    <property type="project" value="TreeGrafter"/>
</dbReference>
<dbReference type="GO" id="GO:0003700">
    <property type="term" value="F:DNA-binding transcription factor activity"/>
    <property type="evidence" value="ECO:0007669"/>
    <property type="project" value="TreeGrafter"/>
</dbReference>
<accession>A0A3P2A9S0</accession>
<dbReference type="PROSITE" id="PS50943">
    <property type="entry name" value="HTH_CROC1"/>
    <property type="match status" value="1"/>
</dbReference>
<evidence type="ECO:0000256" key="2">
    <source>
        <dbReference type="ARBA" id="ARBA00023125"/>
    </source>
</evidence>
<dbReference type="Pfam" id="PF01381">
    <property type="entry name" value="HTH_3"/>
    <property type="match status" value="1"/>
</dbReference>
<keyword evidence="1" id="KW-0805">Transcription regulation</keyword>
<dbReference type="SMART" id="SM00530">
    <property type="entry name" value="HTH_XRE"/>
    <property type="match status" value="1"/>
</dbReference>
<dbReference type="RefSeq" id="WP_124793893.1">
    <property type="nucleotide sequence ID" value="NZ_RQYC01000001.1"/>
</dbReference>
<evidence type="ECO:0000256" key="3">
    <source>
        <dbReference type="ARBA" id="ARBA00023163"/>
    </source>
</evidence>
<evidence type="ECO:0000256" key="1">
    <source>
        <dbReference type="ARBA" id="ARBA00023015"/>
    </source>
</evidence>
<comment type="caution">
    <text evidence="5">The sequence shown here is derived from an EMBL/GenBank/DDBJ whole genome shotgun (WGS) entry which is preliminary data.</text>
</comment>
<dbReference type="Gene3D" id="1.10.260.40">
    <property type="entry name" value="lambda repressor-like DNA-binding domains"/>
    <property type="match status" value="1"/>
</dbReference>
<dbReference type="AlphaFoldDB" id="A0A3P2A9S0"/>
<dbReference type="PANTHER" id="PTHR46797">
    <property type="entry name" value="HTH-TYPE TRANSCRIPTIONAL REGULATOR"/>
    <property type="match status" value="1"/>
</dbReference>
<evidence type="ECO:0000313" key="6">
    <source>
        <dbReference type="Proteomes" id="UP000269923"/>
    </source>
</evidence>
<keyword evidence="3" id="KW-0804">Transcription</keyword>
<organism evidence="5 6">
    <name type="scientific">Conchiformibius steedae</name>
    <dbReference type="NCBI Taxonomy" id="153493"/>
    <lineage>
        <taxon>Bacteria</taxon>
        <taxon>Pseudomonadati</taxon>
        <taxon>Pseudomonadota</taxon>
        <taxon>Betaproteobacteria</taxon>
        <taxon>Neisseriales</taxon>
        <taxon>Neisseriaceae</taxon>
        <taxon>Conchiformibius</taxon>
    </lineage>
</organism>
<keyword evidence="2" id="KW-0238">DNA-binding</keyword>
<dbReference type="GO" id="GO:0003677">
    <property type="term" value="F:DNA binding"/>
    <property type="evidence" value="ECO:0007669"/>
    <property type="project" value="UniProtKB-KW"/>
</dbReference>
<protein>
    <submittedName>
        <fullName evidence="5">XRE family transcriptional regulator</fullName>
    </submittedName>
</protein>
<sequence>MEQATPFDYRYRFIFADNVRKIRRFKELSQEELAHRANISRVYIGEVERGGRNVTLDVMERIAAALDIPLEQLLKENLTQIGQ</sequence>
<dbReference type="SUPFAM" id="SSF47413">
    <property type="entry name" value="lambda repressor-like DNA-binding domains"/>
    <property type="match status" value="1"/>
</dbReference>
<dbReference type="CDD" id="cd00093">
    <property type="entry name" value="HTH_XRE"/>
    <property type="match status" value="1"/>
</dbReference>
<dbReference type="PANTHER" id="PTHR46797:SF23">
    <property type="entry name" value="HTH-TYPE TRANSCRIPTIONAL REGULATOR SUTR"/>
    <property type="match status" value="1"/>
</dbReference>
<proteinExistence type="predicted"/>
<dbReference type="Proteomes" id="UP000269923">
    <property type="component" value="Unassembled WGS sequence"/>
</dbReference>
<dbReference type="InterPro" id="IPR001387">
    <property type="entry name" value="Cro/C1-type_HTH"/>
</dbReference>
<dbReference type="InterPro" id="IPR010982">
    <property type="entry name" value="Lambda_DNA-bd_dom_sf"/>
</dbReference>
<evidence type="ECO:0000259" key="4">
    <source>
        <dbReference type="PROSITE" id="PS50943"/>
    </source>
</evidence>
<reference evidence="5 6" key="1">
    <citation type="submission" date="2018-11" db="EMBL/GenBank/DDBJ databases">
        <title>Genomes From Bacteria Associated with the Canine Oral Cavity: a Test Case for Automated Genome-Based Taxonomic Assignment.</title>
        <authorList>
            <person name="Coil D.A."/>
            <person name="Jospin G."/>
            <person name="Darling A.E."/>
            <person name="Wallis C."/>
            <person name="Davis I.J."/>
            <person name="Harris S."/>
            <person name="Eisen J.A."/>
            <person name="Holcombe L.J."/>
            <person name="O'Flynn C."/>
        </authorList>
    </citation>
    <scope>NUCLEOTIDE SEQUENCE [LARGE SCALE GENOMIC DNA]</scope>
    <source>
        <strain evidence="5 6">COT-280</strain>
    </source>
</reference>
<evidence type="ECO:0000313" key="5">
    <source>
        <dbReference type="EMBL" id="RRD91718.1"/>
    </source>
</evidence>
<dbReference type="EMBL" id="RQYC01000001">
    <property type="protein sequence ID" value="RRD91718.1"/>
    <property type="molecule type" value="Genomic_DNA"/>
</dbReference>
<keyword evidence="6" id="KW-1185">Reference proteome</keyword>